<dbReference type="Pfam" id="PF14534">
    <property type="entry name" value="DUF4440"/>
    <property type="match status" value="1"/>
</dbReference>
<name>A0ABS8JHZ7_9GAMM</name>
<feature type="domain" description="DUF4440" evidence="1">
    <location>
        <begin position="8"/>
        <end position="115"/>
    </location>
</feature>
<dbReference type="InterPro" id="IPR027843">
    <property type="entry name" value="DUF4440"/>
</dbReference>
<reference evidence="2" key="1">
    <citation type="submission" date="2021-10" db="EMBL/GenBank/DDBJ databases">
        <authorList>
            <person name="Lyu M."/>
            <person name="Wang X."/>
            <person name="Meng X."/>
            <person name="Xu K."/>
        </authorList>
    </citation>
    <scope>NUCLEOTIDE SEQUENCE</scope>
    <source>
        <strain evidence="2">A6</strain>
    </source>
</reference>
<accession>A0ABS8JHZ7</accession>
<dbReference type="Proteomes" id="UP001165293">
    <property type="component" value="Unassembled WGS sequence"/>
</dbReference>
<protein>
    <submittedName>
        <fullName evidence="2">Nuclear transport factor 2 family protein</fullName>
    </submittedName>
</protein>
<proteinExistence type="predicted"/>
<gene>
    <name evidence="2" type="ORF">LK996_09075</name>
</gene>
<dbReference type="InterPro" id="IPR032710">
    <property type="entry name" value="NTF2-like_dom_sf"/>
</dbReference>
<keyword evidence="3" id="KW-1185">Reference proteome</keyword>
<dbReference type="RefSeq" id="WP_230526770.1">
    <property type="nucleotide sequence ID" value="NZ_JAJGAK010000001.1"/>
</dbReference>
<comment type="caution">
    <text evidence="2">The sequence shown here is derived from an EMBL/GenBank/DDBJ whole genome shotgun (WGS) entry which is preliminary data.</text>
</comment>
<sequence length="125" mass="14325">MQGTDKELIALEQRFWRTMVDGETDVALDMLAEPAGMVSSHGAMQFDHAGYRKMAENEDYKLLSYELSDFNVLRPSDDVAILSYQVVQTTKMKDHDESARMCDSSTWVRRDGKWLCAIHTETPMQ</sequence>
<evidence type="ECO:0000259" key="1">
    <source>
        <dbReference type="Pfam" id="PF14534"/>
    </source>
</evidence>
<dbReference type="Gene3D" id="3.10.450.50">
    <property type="match status" value="1"/>
</dbReference>
<dbReference type="SUPFAM" id="SSF54427">
    <property type="entry name" value="NTF2-like"/>
    <property type="match status" value="1"/>
</dbReference>
<dbReference type="EMBL" id="JAJGAK010000001">
    <property type="protein sequence ID" value="MCC8363226.1"/>
    <property type="molecule type" value="Genomic_DNA"/>
</dbReference>
<evidence type="ECO:0000313" key="3">
    <source>
        <dbReference type="Proteomes" id="UP001165293"/>
    </source>
</evidence>
<organism evidence="2 3">
    <name type="scientific">Noviluteimonas lactosilytica</name>
    <dbReference type="NCBI Taxonomy" id="2888523"/>
    <lineage>
        <taxon>Bacteria</taxon>
        <taxon>Pseudomonadati</taxon>
        <taxon>Pseudomonadota</taxon>
        <taxon>Gammaproteobacteria</taxon>
        <taxon>Lysobacterales</taxon>
        <taxon>Lysobacteraceae</taxon>
        <taxon>Noviluteimonas</taxon>
    </lineage>
</organism>
<evidence type="ECO:0000313" key="2">
    <source>
        <dbReference type="EMBL" id="MCC8363226.1"/>
    </source>
</evidence>